<dbReference type="Proteomes" id="UP000815677">
    <property type="component" value="Unassembled WGS sequence"/>
</dbReference>
<dbReference type="SUPFAM" id="SSF56672">
    <property type="entry name" value="DNA/RNA polymerases"/>
    <property type="match status" value="1"/>
</dbReference>
<dbReference type="PANTHER" id="PTHR33050:SF7">
    <property type="entry name" value="RIBONUCLEASE H"/>
    <property type="match status" value="1"/>
</dbReference>
<evidence type="ECO:0000256" key="2">
    <source>
        <dbReference type="ARBA" id="ARBA00023172"/>
    </source>
</evidence>
<protein>
    <recommendedName>
        <fullName evidence="6">DNA breaking-rejoining enzyme</fullName>
    </recommendedName>
</protein>
<feature type="region of interest" description="Disordered" evidence="3">
    <location>
        <begin position="360"/>
        <end position="381"/>
    </location>
</feature>
<dbReference type="Gene3D" id="1.10.150.130">
    <property type="match status" value="1"/>
</dbReference>
<dbReference type="SUPFAM" id="SSF47823">
    <property type="entry name" value="lambda integrase-like, N-terminal domain"/>
    <property type="match status" value="1"/>
</dbReference>
<dbReference type="PANTHER" id="PTHR33050">
    <property type="entry name" value="REVERSE TRANSCRIPTASE DOMAIN-CONTAINING PROTEIN"/>
    <property type="match status" value="1"/>
</dbReference>
<feature type="compositionally biased region" description="Basic and acidic residues" evidence="3">
    <location>
        <begin position="120"/>
        <end position="145"/>
    </location>
</feature>
<dbReference type="InterPro" id="IPR013762">
    <property type="entry name" value="Integrase-like_cat_sf"/>
</dbReference>
<feature type="region of interest" description="Disordered" evidence="3">
    <location>
        <begin position="120"/>
        <end position="146"/>
    </location>
</feature>
<dbReference type="SUPFAM" id="SSF56349">
    <property type="entry name" value="DNA breaking-rejoining enzymes"/>
    <property type="match status" value="1"/>
</dbReference>
<dbReference type="Gene3D" id="1.10.443.10">
    <property type="entry name" value="Intergrase catalytic core"/>
    <property type="match status" value="1"/>
</dbReference>
<dbReference type="InterPro" id="IPR011010">
    <property type="entry name" value="DNA_brk_join_enz"/>
</dbReference>
<evidence type="ECO:0000313" key="5">
    <source>
        <dbReference type="Proteomes" id="UP000815677"/>
    </source>
</evidence>
<evidence type="ECO:0000313" key="4">
    <source>
        <dbReference type="EMBL" id="GAT53462.1"/>
    </source>
</evidence>
<reference evidence="4" key="1">
    <citation type="submission" date="2014-09" db="EMBL/GenBank/DDBJ databases">
        <title>Genome sequence of the luminous mushroom Mycena chlorophos for searching fungal bioluminescence genes.</title>
        <authorList>
            <person name="Tanaka Y."/>
            <person name="Kasuga D."/>
            <person name="Oba Y."/>
            <person name="Hase S."/>
            <person name="Sato K."/>
            <person name="Oba Y."/>
            <person name="Sakakibara Y."/>
        </authorList>
    </citation>
    <scope>NUCLEOTIDE SEQUENCE</scope>
</reference>
<sequence>MATSCTGLQLPLPGNFDFVAHLQIPAEIQPTADMDLPEINRENVQRETHNKTSMAATRAYRNAVSASRDLTGLDVGANLLPYVAYPDADIDLLVASEAVATATGPLPVFVRIQIERQRTASAKLEAEAREKREKERAEEKTEKTRASRPIIGTMQHEHPQPISSILSGKVIIPDVFLVTVFHRIHLPIHFWSEESLQNAVSQPHLVPTENITPAQASVIPTLSAPGSVRVINASKAVKLLGDEDPSKLTPGLWKQCCLNLLQAFKTLCKPVVPGDPTSPTHTHATEFENHALFFSNLPYFEKLELFPIWYPVEKALRYRIFSDGLFNMQQYEMRVEVAVAPYLNKLAVSTSTPWSTAVKRSADPIPYTSPSKAQRVRTDATAGYTQRAAAAGAAGGPERPPAACLLCTGPHPAHSHPPAQTRFADGAPLFAKLEGRSLVPATPFRGETKPICINYNIARGCAPGAHGNERLHICTLCGGDHSALARSATCGRVRGDDLDSLLDIIVTPYNADMFESLLTTHNLTHLYPNLVEFLRSGFPLGRLPLLHSTIIVPNHESADTERETTLEYIHSEIRAGRMAGPFTRAEMERICRGPFYASPLIVSISDQGPGLDSKKRVCRNLSKGHAATRTPAVNDFIQKEDFPTRFDMAPRMAELVSDSFNFFLLFSFFLRALVHLRPYAPRIPMSSLCPCTPRSSALHSSSSHSSIPRGPDAFTRYPVPRRASVLTPLSSQVASAPPGTLACAFDIKSFHRTCPVLPAHKPFLVVHFEDLFYLDHCYPFGAASASSNAGQICNALVDIWQSALTRHAAILKYEDDIPVVLYPRPSPSADLDPSRYSYAYDRDNVLLPISALNAPWHPDKTGAAFDSTFTFLGMTWDFPRRLVYLPDQKRRKYLARVESMTQGIERSERFTLLDLQQLHGALCYLCFIIPDGSSRITSISNAMAPFKGNERKRRWLSDAVRDTLRWWATALSEPFISRQLYPPLPLRDLGIYVDASTSWGIAVVIGTSWHAMRLTKGWKRDGIDICWLEAVAIEVLFLFLRQLDVRNTHILVRSDNKGAIGAHEKGRSPNLAINLCTRRTHAVTSSLLLTPRFIYVPSADNLADAPSRGVSAPHIDASRRLTRYFALPTELRDIFRLTFPSHTTPPASPAFPRSSEFGASVPPPPTRPPVDSSCSPVTYRHNLMPRAPLPSAFLPQACQPDVQPVPLVPTPTAEPLTGSDAVVRALRESAAKVLPEKQARRPKAANAIAASPFRPPVPAYRRVLLWTTPYSVSTHDAAVAAGVSPALQLKIFENLLSAQTPETRESYGAGLLRFTQFCDRECIAESLRMPAHRHLLAAFIADAIGTCTGKSIRGWLNGLQLWHSFNDAPWHGAEGWVPALKKSADRGGTQFKRPARPPITLEHLRVLHRALDVSSPHGAAVWAVALTAFWGCRRLGELLIRSDAKFSPQRNTTRDAPITHHHAGYLRVTSIQLVWTKTTQLAGGQCVLTEIPPPDADLGPVRAFAEHLRINHSPPPNTPLFAYRDSTTWTSLTKQSFLDLTSHLFSAAHLERVYGHSYRIGGSVELLKAGVAPEIVMKLGGWSSLCFLVYWRRLEQILPAAITRAWQSRIVEFARGHGHPLDVDLDAAFSS</sequence>
<dbReference type="InterPro" id="IPR043502">
    <property type="entry name" value="DNA/RNA_pol_sf"/>
</dbReference>
<keyword evidence="1" id="KW-0238">DNA-binding</keyword>
<feature type="region of interest" description="Disordered" evidence="3">
    <location>
        <begin position="1145"/>
        <end position="1174"/>
    </location>
</feature>
<accession>A0ABQ0LQV4</accession>
<organism evidence="4 5">
    <name type="scientific">Mycena chlorophos</name>
    <name type="common">Agaric fungus</name>
    <name type="synonym">Agaricus chlorophos</name>
    <dbReference type="NCBI Taxonomy" id="658473"/>
    <lineage>
        <taxon>Eukaryota</taxon>
        <taxon>Fungi</taxon>
        <taxon>Dikarya</taxon>
        <taxon>Basidiomycota</taxon>
        <taxon>Agaricomycotina</taxon>
        <taxon>Agaricomycetes</taxon>
        <taxon>Agaricomycetidae</taxon>
        <taxon>Agaricales</taxon>
        <taxon>Marasmiineae</taxon>
        <taxon>Mycenaceae</taxon>
        <taxon>Mycena</taxon>
    </lineage>
</organism>
<name>A0ABQ0LQV4_MYCCL</name>
<proteinExistence type="predicted"/>
<evidence type="ECO:0000256" key="3">
    <source>
        <dbReference type="SAM" id="MobiDB-lite"/>
    </source>
</evidence>
<evidence type="ECO:0000256" key="1">
    <source>
        <dbReference type="ARBA" id="ARBA00023125"/>
    </source>
</evidence>
<dbReference type="InterPro" id="IPR010998">
    <property type="entry name" value="Integrase_recombinase_N"/>
</dbReference>
<keyword evidence="5" id="KW-1185">Reference proteome</keyword>
<gene>
    <name evidence="4" type="ORF">MCHLO_10410</name>
</gene>
<keyword evidence="2" id="KW-0233">DNA recombination</keyword>
<dbReference type="EMBL" id="DF848343">
    <property type="protein sequence ID" value="GAT53462.1"/>
    <property type="molecule type" value="Genomic_DNA"/>
</dbReference>
<dbReference type="InterPro" id="IPR052055">
    <property type="entry name" value="Hepadnavirus_pol/RT"/>
</dbReference>
<evidence type="ECO:0008006" key="6">
    <source>
        <dbReference type="Google" id="ProtNLM"/>
    </source>
</evidence>